<feature type="region of interest" description="Disordered" evidence="1">
    <location>
        <begin position="37"/>
        <end position="61"/>
    </location>
</feature>
<protein>
    <recommendedName>
        <fullName evidence="2">Retrovirus-related Pol polyprotein from transposon TNT 1-94-like beta-barrel domain-containing protein</fullName>
    </recommendedName>
</protein>
<evidence type="ECO:0000313" key="3">
    <source>
        <dbReference type="EMBL" id="KAK1937746.1"/>
    </source>
</evidence>
<keyword evidence="4" id="KW-1185">Reference proteome</keyword>
<evidence type="ECO:0000313" key="4">
    <source>
        <dbReference type="Proteomes" id="UP001259832"/>
    </source>
</evidence>
<dbReference type="Proteomes" id="UP001259832">
    <property type="component" value="Unassembled WGS sequence"/>
</dbReference>
<dbReference type="AlphaFoldDB" id="A0AAD9LIR5"/>
<name>A0AAD9LIR5_9STRA</name>
<dbReference type="Pfam" id="PF22936">
    <property type="entry name" value="Pol_BBD"/>
    <property type="match status" value="1"/>
</dbReference>
<gene>
    <name evidence="3" type="ORF">P3T76_009483</name>
</gene>
<accession>A0AAD9LIR5</accession>
<feature type="compositionally biased region" description="Basic and acidic residues" evidence="1">
    <location>
        <begin position="40"/>
        <end position="55"/>
    </location>
</feature>
<dbReference type="InterPro" id="IPR054722">
    <property type="entry name" value="PolX-like_BBD"/>
</dbReference>
<proteinExistence type="predicted"/>
<reference evidence="3" key="1">
    <citation type="submission" date="2023-08" db="EMBL/GenBank/DDBJ databases">
        <title>Reference Genome Resource for the Citrus Pathogen Phytophthora citrophthora.</title>
        <authorList>
            <person name="Moller H."/>
            <person name="Coetzee B."/>
            <person name="Rose L.J."/>
            <person name="Van Niekerk J.M."/>
        </authorList>
    </citation>
    <scope>NUCLEOTIDE SEQUENCE</scope>
    <source>
        <strain evidence="3">STE-U-9442</strain>
    </source>
</reference>
<comment type="caution">
    <text evidence="3">The sequence shown here is derived from an EMBL/GenBank/DDBJ whole genome shotgun (WGS) entry which is preliminary data.</text>
</comment>
<sequence>MKRNQTPDFTLTVSEKANEYDDTWILDSGSSRHLVNNESWSKDPVHCSDHSRQPNRDPLSITKKGSVTLRVVAAGVERTVQLTEVYYSENVAQFNLLRTT</sequence>
<dbReference type="EMBL" id="JASMQC010000019">
    <property type="protein sequence ID" value="KAK1937746.1"/>
    <property type="molecule type" value="Genomic_DNA"/>
</dbReference>
<feature type="domain" description="Retrovirus-related Pol polyprotein from transposon TNT 1-94-like beta-barrel" evidence="2">
    <location>
        <begin position="24"/>
        <end position="91"/>
    </location>
</feature>
<evidence type="ECO:0000259" key="2">
    <source>
        <dbReference type="Pfam" id="PF22936"/>
    </source>
</evidence>
<organism evidence="3 4">
    <name type="scientific">Phytophthora citrophthora</name>
    <dbReference type="NCBI Taxonomy" id="4793"/>
    <lineage>
        <taxon>Eukaryota</taxon>
        <taxon>Sar</taxon>
        <taxon>Stramenopiles</taxon>
        <taxon>Oomycota</taxon>
        <taxon>Peronosporomycetes</taxon>
        <taxon>Peronosporales</taxon>
        <taxon>Peronosporaceae</taxon>
        <taxon>Phytophthora</taxon>
    </lineage>
</organism>
<evidence type="ECO:0000256" key="1">
    <source>
        <dbReference type="SAM" id="MobiDB-lite"/>
    </source>
</evidence>